<organism evidence="1 2">
    <name type="scientific">Dreissena polymorpha</name>
    <name type="common">Zebra mussel</name>
    <name type="synonym">Mytilus polymorpha</name>
    <dbReference type="NCBI Taxonomy" id="45954"/>
    <lineage>
        <taxon>Eukaryota</taxon>
        <taxon>Metazoa</taxon>
        <taxon>Spiralia</taxon>
        <taxon>Lophotrochozoa</taxon>
        <taxon>Mollusca</taxon>
        <taxon>Bivalvia</taxon>
        <taxon>Autobranchia</taxon>
        <taxon>Heteroconchia</taxon>
        <taxon>Euheterodonta</taxon>
        <taxon>Imparidentia</taxon>
        <taxon>Neoheterodontei</taxon>
        <taxon>Myida</taxon>
        <taxon>Dreissenoidea</taxon>
        <taxon>Dreissenidae</taxon>
        <taxon>Dreissena</taxon>
    </lineage>
</organism>
<dbReference type="AlphaFoldDB" id="A0A9D4D500"/>
<gene>
    <name evidence="1" type="ORF">DPMN_045785</name>
</gene>
<sequence>MAALNVKGLLPPKVTGARWLSHIYDALTSLMRTHEAFAAHLLTLSHTNPKAGGFGKLILDKNLMTFAIFMQVHCVFIWNMFQ</sequence>
<reference evidence="1" key="2">
    <citation type="submission" date="2020-11" db="EMBL/GenBank/DDBJ databases">
        <authorList>
            <person name="McCartney M.A."/>
            <person name="Auch B."/>
            <person name="Kono T."/>
            <person name="Mallez S."/>
            <person name="Becker A."/>
            <person name="Gohl D.M."/>
            <person name="Silverstein K.A.T."/>
            <person name="Koren S."/>
            <person name="Bechman K.B."/>
            <person name="Herman A."/>
            <person name="Abrahante J.E."/>
            <person name="Garbe J."/>
        </authorList>
    </citation>
    <scope>NUCLEOTIDE SEQUENCE</scope>
    <source>
        <strain evidence="1">Duluth1</strain>
        <tissue evidence="1">Whole animal</tissue>
    </source>
</reference>
<accession>A0A9D4D500</accession>
<protein>
    <submittedName>
        <fullName evidence="1">Uncharacterized protein</fullName>
    </submittedName>
</protein>
<evidence type="ECO:0000313" key="2">
    <source>
        <dbReference type="Proteomes" id="UP000828390"/>
    </source>
</evidence>
<comment type="caution">
    <text evidence="1">The sequence shown here is derived from an EMBL/GenBank/DDBJ whole genome shotgun (WGS) entry which is preliminary data.</text>
</comment>
<dbReference type="Proteomes" id="UP000828390">
    <property type="component" value="Unassembled WGS sequence"/>
</dbReference>
<keyword evidence="2" id="KW-1185">Reference proteome</keyword>
<name>A0A9D4D500_DREPO</name>
<reference evidence="1" key="1">
    <citation type="journal article" date="2019" name="bioRxiv">
        <title>The Genome of the Zebra Mussel, Dreissena polymorpha: A Resource for Invasive Species Research.</title>
        <authorList>
            <person name="McCartney M.A."/>
            <person name="Auch B."/>
            <person name="Kono T."/>
            <person name="Mallez S."/>
            <person name="Zhang Y."/>
            <person name="Obille A."/>
            <person name="Becker A."/>
            <person name="Abrahante J.E."/>
            <person name="Garbe J."/>
            <person name="Badalamenti J.P."/>
            <person name="Herman A."/>
            <person name="Mangelson H."/>
            <person name="Liachko I."/>
            <person name="Sullivan S."/>
            <person name="Sone E.D."/>
            <person name="Koren S."/>
            <person name="Silverstein K.A.T."/>
            <person name="Beckman K.B."/>
            <person name="Gohl D.M."/>
        </authorList>
    </citation>
    <scope>NUCLEOTIDE SEQUENCE</scope>
    <source>
        <strain evidence="1">Duluth1</strain>
        <tissue evidence="1">Whole animal</tissue>
    </source>
</reference>
<dbReference type="EMBL" id="JAIWYP010000011">
    <property type="protein sequence ID" value="KAH3739138.1"/>
    <property type="molecule type" value="Genomic_DNA"/>
</dbReference>
<proteinExistence type="predicted"/>
<evidence type="ECO:0000313" key="1">
    <source>
        <dbReference type="EMBL" id="KAH3739138.1"/>
    </source>
</evidence>